<dbReference type="Gene3D" id="3.30.830.10">
    <property type="entry name" value="Metalloenzyme, LuxS/M16 peptidase-like"/>
    <property type="match status" value="2"/>
</dbReference>
<proteinExistence type="inferred from homology"/>
<dbReference type="GO" id="GO:0046872">
    <property type="term" value="F:metal ion binding"/>
    <property type="evidence" value="ECO:0007669"/>
    <property type="project" value="InterPro"/>
</dbReference>
<dbReference type="SUPFAM" id="SSF63411">
    <property type="entry name" value="LuxS/MPP-like metallohydrolase"/>
    <property type="match status" value="2"/>
</dbReference>
<evidence type="ECO:0000313" key="4">
    <source>
        <dbReference type="EMBL" id="BAN89631.1"/>
    </source>
</evidence>
<dbReference type="Pfam" id="PF00675">
    <property type="entry name" value="Peptidase_M16"/>
    <property type="match status" value="1"/>
</dbReference>
<evidence type="ECO:0000259" key="2">
    <source>
        <dbReference type="Pfam" id="PF00675"/>
    </source>
</evidence>
<evidence type="ECO:0000313" key="5">
    <source>
        <dbReference type="Proteomes" id="UP000016887"/>
    </source>
</evidence>
<protein>
    <submittedName>
        <fullName evidence="4">Peptidase</fullName>
    </submittedName>
</protein>
<comment type="similarity">
    <text evidence="1">Belongs to the peptidase M16 family.</text>
</comment>
<dbReference type="GeneID" id="17109709"/>
<evidence type="ECO:0000259" key="3">
    <source>
        <dbReference type="Pfam" id="PF05193"/>
    </source>
</evidence>
<keyword evidence="5" id="KW-1185">Reference proteome</keyword>
<gene>
    <name evidence="4" type="ORF">ACAM_0162</name>
</gene>
<accession>U3TB52</accession>
<feature type="domain" description="Peptidase M16 C-terminal" evidence="3">
    <location>
        <begin position="166"/>
        <end position="340"/>
    </location>
</feature>
<dbReference type="InterPro" id="IPR007863">
    <property type="entry name" value="Peptidase_M16_C"/>
</dbReference>
<dbReference type="Proteomes" id="UP000016887">
    <property type="component" value="Chromosome"/>
</dbReference>
<reference evidence="4 5" key="1">
    <citation type="journal article" date="2013" name="Appl. Environ. Microbiol.">
        <title>Variation of the Virus-Related Elements within Syntenic Genomes of the Hyperthermophilic Archaeon Aeropyrum.</title>
        <authorList>
            <person name="Daifuku T."/>
            <person name="Yoshida T."/>
            <person name="Kitamura T."/>
            <person name="Kawaichi S."/>
            <person name="Inoue T."/>
            <person name="Nomura K."/>
            <person name="Yoshida Y."/>
            <person name="Kuno S."/>
            <person name="Sako Y."/>
        </authorList>
    </citation>
    <scope>NUCLEOTIDE SEQUENCE [LARGE SCALE GENOMIC DNA]</scope>
    <source>
        <strain evidence="4 5">SY1</strain>
    </source>
</reference>
<name>U3TB52_9CREN</name>
<feature type="domain" description="Peptidase M16 N-terminal" evidence="2">
    <location>
        <begin position="23"/>
        <end position="158"/>
    </location>
</feature>
<dbReference type="PANTHER" id="PTHR11851">
    <property type="entry name" value="METALLOPROTEASE"/>
    <property type="match status" value="1"/>
</dbReference>
<dbReference type="eggNOG" id="arCOG04065">
    <property type="taxonomic scope" value="Archaea"/>
</dbReference>
<dbReference type="InterPro" id="IPR050361">
    <property type="entry name" value="MPP/UQCRC_Complex"/>
</dbReference>
<dbReference type="RefSeq" id="WP_022540911.1">
    <property type="nucleotide sequence ID" value="NC_022521.1"/>
</dbReference>
<dbReference type="PANTHER" id="PTHR11851:SF49">
    <property type="entry name" value="MITOCHONDRIAL-PROCESSING PEPTIDASE SUBUNIT ALPHA"/>
    <property type="match status" value="1"/>
</dbReference>
<dbReference type="STRING" id="1198449.ACAM_0162"/>
<dbReference type="InterPro" id="IPR011765">
    <property type="entry name" value="Pept_M16_N"/>
</dbReference>
<evidence type="ECO:0000256" key="1">
    <source>
        <dbReference type="ARBA" id="ARBA00007261"/>
    </source>
</evidence>
<dbReference type="AlphaFoldDB" id="U3TB52"/>
<dbReference type="InterPro" id="IPR011249">
    <property type="entry name" value="Metalloenz_LuxS/M16"/>
</dbReference>
<dbReference type="KEGG" id="acj:ACAM_0162"/>
<organism evidence="4 5">
    <name type="scientific">Aeropyrum camini SY1 = JCM 12091</name>
    <dbReference type="NCBI Taxonomy" id="1198449"/>
    <lineage>
        <taxon>Archaea</taxon>
        <taxon>Thermoproteota</taxon>
        <taxon>Thermoprotei</taxon>
        <taxon>Desulfurococcales</taxon>
        <taxon>Desulfurococcaceae</taxon>
        <taxon>Aeropyrum</taxon>
    </lineage>
</organism>
<dbReference type="EMBL" id="AP012489">
    <property type="protein sequence ID" value="BAN89631.1"/>
    <property type="molecule type" value="Genomic_DNA"/>
</dbReference>
<dbReference type="Pfam" id="PF05193">
    <property type="entry name" value="Peptidase_M16_C"/>
    <property type="match status" value="1"/>
</dbReference>
<sequence>MASLERGVASNGLRYGFYRVDSESASICIATRGGSSFEPRGKYGIAHLTEHMIFRGNEYLADGELDRAVELSGGEANAYTTRELILVCAEFVPDSLARVGEKLFMAVSAKKVLEEEFERERSVVEAEVRGLISNPENRIYRIAHASVWGESHLGRPIEGYPDTVASISRADVEDYKASVFSPERMSLAIVGSFSRYDAHRVVKLFSRLEPGGGVGEPETPEPRPAFLKEDKGVESAYAALTLALPPRRGLEGLMPRLRGVVFNLEAGATSVLFKEIREERGLAYGFNVDVHITSWGSTMSLVVHEGNKERAGEILEALAYALEKGLRGGYGDREWLEGRRRLYRFYTRREAISNMDRADALSAVMLFHEEPFTIEDLISLTLKSRWSLEEFLRLPRGSALII</sequence>